<evidence type="ECO:0000256" key="6">
    <source>
        <dbReference type="HAMAP-Rule" id="MF_01216"/>
    </source>
</evidence>
<comment type="subunit">
    <text evidence="6">Homodimer.</text>
</comment>
<evidence type="ECO:0000313" key="9">
    <source>
        <dbReference type="Proteomes" id="UP000199318"/>
    </source>
</evidence>
<sequence length="202" mass="23083">MSLLYVTANPKEVHQSYGLQVGERFINSYRHEHPDETIETIDLFAETFPRLDQTVLSLWERHGSLSEAETASIENRYVKQFKRAEKVVFVTPLWNMSIPPEMKAYVDQLIVPGHTFNFTDKGIEGTAGGKKILHIQARGGVYSEEPMAGFEHGDRYLRTIFRLIGIKDYYHLPIEGTSTFPDEANSRLQQALDEAETLSKSF</sequence>
<evidence type="ECO:0000256" key="5">
    <source>
        <dbReference type="ARBA" id="ARBA00048542"/>
    </source>
</evidence>
<dbReference type="InterPro" id="IPR050104">
    <property type="entry name" value="FMN-dep_NADH:Q_OxRdtase_AzoR1"/>
</dbReference>
<organism evidence="8 9">
    <name type="scientific">Salisediminibacterium halotolerans</name>
    <dbReference type="NCBI Taxonomy" id="517425"/>
    <lineage>
        <taxon>Bacteria</taxon>
        <taxon>Bacillati</taxon>
        <taxon>Bacillota</taxon>
        <taxon>Bacilli</taxon>
        <taxon>Bacillales</taxon>
        <taxon>Bacillaceae</taxon>
        <taxon>Salisediminibacterium</taxon>
    </lineage>
</organism>
<keyword evidence="4 6" id="KW-0520">NAD</keyword>
<protein>
    <recommendedName>
        <fullName evidence="6">FMN dependent NADH:quinone oxidoreductase</fullName>
        <ecNumber evidence="6">1.6.5.-</ecNumber>
    </recommendedName>
    <alternativeName>
        <fullName evidence="6">Azo-dye reductase</fullName>
    </alternativeName>
    <alternativeName>
        <fullName evidence="6">FMN-dependent NADH-azo compound oxidoreductase</fullName>
    </alternativeName>
    <alternativeName>
        <fullName evidence="6">FMN-dependent NADH-azoreductase</fullName>
        <ecNumber evidence="6">1.7.1.17</ecNumber>
    </alternativeName>
</protein>
<dbReference type="PANTHER" id="PTHR43741:SF7">
    <property type="entry name" value="FMN-DEPENDENT NADH:QUINONE OXIDOREDUCTASE"/>
    <property type="match status" value="1"/>
</dbReference>
<comment type="caution">
    <text evidence="6">Lacks conserved residue(s) required for the propagation of feature annotation.</text>
</comment>
<name>A0A1H9W804_9BACI</name>
<reference evidence="9" key="1">
    <citation type="submission" date="2016-10" db="EMBL/GenBank/DDBJ databases">
        <authorList>
            <person name="de Groot N.N."/>
        </authorList>
    </citation>
    <scope>NUCLEOTIDE SEQUENCE [LARGE SCALE GENOMIC DNA]</scope>
    <source>
        <strain evidence="9">10nlg</strain>
    </source>
</reference>
<dbReference type="OrthoDB" id="9805013at2"/>
<dbReference type="Proteomes" id="UP000199318">
    <property type="component" value="Unassembled WGS sequence"/>
</dbReference>
<keyword evidence="3 6" id="KW-0560">Oxidoreductase</keyword>
<feature type="domain" description="Flavodoxin-like fold" evidence="7">
    <location>
        <begin position="1"/>
        <end position="197"/>
    </location>
</feature>
<dbReference type="InterPro" id="IPR029039">
    <property type="entry name" value="Flavoprotein-like_sf"/>
</dbReference>
<keyword evidence="1 6" id="KW-0285">Flavoprotein</keyword>
<dbReference type="Gene3D" id="3.40.50.360">
    <property type="match status" value="1"/>
</dbReference>
<dbReference type="EC" id="1.6.5.-" evidence="6"/>
<gene>
    <name evidence="6" type="primary">azoR</name>
    <name evidence="8" type="ORF">SAMN05444126_1299</name>
</gene>
<evidence type="ECO:0000256" key="1">
    <source>
        <dbReference type="ARBA" id="ARBA00022630"/>
    </source>
</evidence>
<dbReference type="GO" id="GO:0009055">
    <property type="term" value="F:electron transfer activity"/>
    <property type="evidence" value="ECO:0007669"/>
    <property type="project" value="UniProtKB-UniRule"/>
</dbReference>
<comment type="cofactor">
    <cofactor evidence="6">
        <name>FMN</name>
        <dbReference type="ChEBI" id="CHEBI:58210"/>
    </cofactor>
    <text evidence="6">Binds 1 FMN per subunit.</text>
</comment>
<comment type="caution">
    <text evidence="8">The sequence shown here is derived from an EMBL/GenBank/DDBJ whole genome shotgun (WGS) entry which is preliminary data.</text>
</comment>
<dbReference type="InterPro" id="IPR023048">
    <property type="entry name" value="NADH:quinone_OxRdtase_FMN_depd"/>
</dbReference>
<keyword evidence="9" id="KW-1185">Reference proteome</keyword>
<dbReference type="GO" id="GO:0016655">
    <property type="term" value="F:oxidoreductase activity, acting on NAD(P)H, quinone or similar compound as acceptor"/>
    <property type="evidence" value="ECO:0007669"/>
    <property type="project" value="InterPro"/>
</dbReference>
<evidence type="ECO:0000259" key="7">
    <source>
        <dbReference type="Pfam" id="PF02525"/>
    </source>
</evidence>
<evidence type="ECO:0000256" key="2">
    <source>
        <dbReference type="ARBA" id="ARBA00022643"/>
    </source>
</evidence>
<accession>A0A1H9W804</accession>
<dbReference type="InterPro" id="IPR003680">
    <property type="entry name" value="Flavodoxin_fold"/>
</dbReference>
<evidence type="ECO:0000256" key="3">
    <source>
        <dbReference type="ARBA" id="ARBA00023002"/>
    </source>
</evidence>
<comment type="catalytic activity">
    <reaction evidence="6">
        <text>2 a quinone + NADH + H(+) = 2 a 1,4-benzosemiquinone + NAD(+)</text>
        <dbReference type="Rhea" id="RHEA:65952"/>
        <dbReference type="ChEBI" id="CHEBI:15378"/>
        <dbReference type="ChEBI" id="CHEBI:57540"/>
        <dbReference type="ChEBI" id="CHEBI:57945"/>
        <dbReference type="ChEBI" id="CHEBI:132124"/>
        <dbReference type="ChEBI" id="CHEBI:134225"/>
    </reaction>
</comment>
<keyword evidence="2 6" id="KW-0288">FMN</keyword>
<dbReference type="RefSeq" id="WP_093074461.1">
    <property type="nucleotide sequence ID" value="NZ_FOGV01000029.1"/>
</dbReference>
<dbReference type="STRING" id="1464123.SAMN05444126_1299"/>
<evidence type="ECO:0000313" key="8">
    <source>
        <dbReference type="EMBL" id="SES29911.1"/>
    </source>
</evidence>
<comment type="function">
    <text evidence="6">Also exhibits azoreductase activity. Catalyzes the reductive cleavage of the azo bond in aromatic azo compounds to the corresponding amines.</text>
</comment>
<dbReference type="Pfam" id="PF02525">
    <property type="entry name" value="Flavodoxin_2"/>
    <property type="match status" value="1"/>
</dbReference>
<dbReference type="GO" id="GO:0016652">
    <property type="term" value="F:oxidoreductase activity, acting on NAD(P)H as acceptor"/>
    <property type="evidence" value="ECO:0007669"/>
    <property type="project" value="UniProtKB-UniRule"/>
</dbReference>
<dbReference type="GO" id="GO:0010181">
    <property type="term" value="F:FMN binding"/>
    <property type="evidence" value="ECO:0007669"/>
    <property type="project" value="UniProtKB-UniRule"/>
</dbReference>
<proteinExistence type="inferred from homology"/>
<dbReference type="EMBL" id="FOGV01000029">
    <property type="protein sequence ID" value="SES29911.1"/>
    <property type="molecule type" value="Genomic_DNA"/>
</dbReference>
<evidence type="ECO:0000256" key="4">
    <source>
        <dbReference type="ARBA" id="ARBA00023027"/>
    </source>
</evidence>
<dbReference type="PANTHER" id="PTHR43741">
    <property type="entry name" value="FMN-DEPENDENT NADH-AZOREDUCTASE 1"/>
    <property type="match status" value="1"/>
</dbReference>
<dbReference type="EC" id="1.7.1.17" evidence="6"/>
<comment type="function">
    <text evidence="6">Quinone reductase that provides resistance to thiol-specific stress caused by electrophilic quinones.</text>
</comment>
<comment type="similarity">
    <text evidence="6">Belongs to the azoreductase type 1 family.</text>
</comment>
<dbReference type="SUPFAM" id="SSF52218">
    <property type="entry name" value="Flavoproteins"/>
    <property type="match status" value="1"/>
</dbReference>
<dbReference type="AlphaFoldDB" id="A0A1H9W804"/>
<comment type="catalytic activity">
    <reaction evidence="5">
        <text>N,N-dimethyl-1,4-phenylenediamine + anthranilate + 2 NAD(+) = 2-(4-dimethylaminophenyl)diazenylbenzoate + 2 NADH + 2 H(+)</text>
        <dbReference type="Rhea" id="RHEA:55872"/>
        <dbReference type="ChEBI" id="CHEBI:15378"/>
        <dbReference type="ChEBI" id="CHEBI:15783"/>
        <dbReference type="ChEBI" id="CHEBI:16567"/>
        <dbReference type="ChEBI" id="CHEBI:57540"/>
        <dbReference type="ChEBI" id="CHEBI:57945"/>
        <dbReference type="ChEBI" id="CHEBI:71579"/>
        <dbReference type="EC" id="1.7.1.17"/>
    </reaction>
    <physiologicalReaction direction="right-to-left" evidence="5">
        <dbReference type="Rhea" id="RHEA:55874"/>
    </physiologicalReaction>
</comment>
<dbReference type="HAMAP" id="MF_01216">
    <property type="entry name" value="Azoreductase_type1"/>
    <property type="match status" value="1"/>
</dbReference>